<dbReference type="InterPro" id="IPR006059">
    <property type="entry name" value="SBP"/>
</dbReference>
<evidence type="ECO:0000256" key="2">
    <source>
        <dbReference type="ARBA" id="ARBA00022448"/>
    </source>
</evidence>
<feature type="chain" id="PRO_5045264342" evidence="5">
    <location>
        <begin position="21"/>
        <end position="352"/>
    </location>
</feature>
<keyword evidence="4" id="KW-0574">Periplasm</keyword>
<dbReference type="RefSeq" id="WP_171645860.1">
    <property type="nucleotide sequence ID" value="NZ_WHOA01000165.1"/>
</dbReference>
<gene>
    <name evidence="6" type="ORF">GC098_24180</name>
</gene>
<dbReference type="PANTHER" id="PTHR30006">
    <property type="entry name" value="THIAMINE-BINDING PERIPLASMIC PROTEIN-RELATED"/>
    <property type="match status" value="1"/>
</dbReference>
<keyword evidence="3 5" id="KW-0732">Signal</keyword>
<dbReference type="PROSITE" id="PS51257">
    <property type="entry name" value="PROKAR_LIPOPROTEIN"/>
    <property type="match status" value="1"/>
</dbReference>
<dbReference type="Pfam" id="PF13416">
    <property type="entry name" value="SBP_bac_8"/>
    <property type="match status" value="1"/>
</dbReference>
<dbReference type="PANTHER" id="PTHR30006:SF3">
    <property type="entry name" value="THIAMINE-BINDING PERIPLASMIC PROTEIN"/>
    <property type="match status" value="1"/>
</dbReference>
<protein>
    <submittedName>
        <fullName evidence="6">Extracellular solute-binding protein</fullName>
    </submittedName>
</protein>
<keyword evidence="2" id="KW-0813">Transport</keyword>
<dbReference type="CDD" id="cd13589">
    <property type="entry name" value="PBP2_polyamine_RpCGA009"/>
    <property type="match status" value="1"/>
</dbReference>
<evidence type="ECO:0000256" key="3">
    <source>
        <dbReference type="ARBA" id="ARBA00022729"/>
    </source>
</evidence>
<evidence type="ECO:0000256" key="4">
    <source>
        <dbReference type="ARBA" id="ARBA00022764"/>
    </source>
</evidence>
<dbReference type="Gene3D" id="3.40.190.10">
    <property type="entry name" value="Periplasmic binding protein-like II"/>
    <property type="match status" value="2"/>
</dbReference>
<dbReference type="Proteomes" id="UP000616779">
    <property type="component" value="Unassembled WGS sequence"/>
</dbReference>
<organism evidence="6 7">
    <name type="scientific">Paenibacillus phytorum</name>
    <dbReference type="NCBI Taxonomy" id="2654977"/>
    <lineage>
        <taxon>Bacteria</taxon>
        <taxon>Bacillati</taxon>
        <taxon>Bacillota</taxon>
        <taxon>Bacilli</taxon>
        <taxon>Bacillales</taxon>
        <taxon>Paenibacillaceae</taxon>
        <taxon>Paenibacillus</taxon>
    </lineage>
</organism>
<comment type="caution">
    <text evidence="6">The sequence shown here is derived from an EMBL/GenBank/DDBJ whole genome shotgun (WGS) entry which is preliminary data.</text>
</comment>
<dbReference type="EMBL" id="WHOA01000165">
    <property type="protein sequence ID" value="NOU74457.1"/>
    <property type="molecule type" value="Genomic_DNA"/>
</dbReference>
<comment type="subcellular location">
    <subcellularLocation>
        <location evidence="1">Periplasm</location>
    </subcellularLocation>
</comment>
<evidence type="ECO:0000313" key="7">
    <source>
        <dbReference type="Proteomes" id="UP000616779"/>
    </source>
</evidence>
<evidence type="ECO:0000313" key="6">
    <source>
        <dbReference type="EMBL" id="NOU74457.1"/>
    </source>
</evidence>
<evidence type="ECO:0000256" key="5">
    <source>
        <dbReference type="SAM" id="SignalP"/>
    </source>
</evidence>
<reference evidence="6 7" key="1">
    <citation type="submission" date="2019-10" db="EMBL/GenBank/DDBJ databases">
        <title>Description of Paenibacillus terrestris sp. nov.</title>
        <authorList>
            <person name="Carlier A."/>
            <person name="Qi S."/>
        </authorList>
    </citation>
    <scope>NUCLEOTIDE SEQUENCE [LARGE SCALE GENOMIC DNA]</scope>
    <source>
        <strain evidence="6 7">LMG 31458</strain>
    </source>
</reference>
<proteinExistence type="predicted"/>
<name>A0ABX1Y0S6_9BACL</name>
<keyword evidence="7" id="KW-1185">Reference proteome</keyword>
<accession>A0ABX1Y0S6</accession>
<sequence>MLKKLSIMVVVYALSASLIACSNEQGGSAGQDKPQKLTVVDWDANTVGYRKVPVYEAFEKKYNVKIDIETPPDYGKLKAMVDSGNVTWDVVNVDSFYGKLAGQQGQFEPLDYSIIKKDGYDDQTATANYIASESFATVMSWNSKKIDAAHAPKTWADFWDLKKFPGGRSAYRFPAPSMEMALIADGVPADKLYPLDVERALKKLNEIKKEMKTWWTSGAQVPDLLTNGTAVLSTAYDGTLAEQKRKGAPVDFTYENAFRSYEGWVIPKGTKNKDLAMKFIAFATSEEVQLEYGKNSDYAPANQKAIAKLSEADKKRLGVTPELQKIQFGAGDDYWIENFDKVQERFEQWLLE</sequence>
<feature type="signal peptide" evidence="5">
    <location>
        <begin position="1"/>
        <end position="20"/>
    </location>
</feature>
<evidence type="ECO:0000256" key="1">
    <source>
        <dbReference type="ARBA" id="ARBA00004418"/>
    </source>
</evidence>
<dbReference type="SUPFAM" id="SSF53850">
    <property type="entry name" value="Periplasmic binding protein-like II"/>
    <property type="match status" value="1"/>
</dbReference>